<evidence type="ECO:0000256" key="1">
    <source>
        <dbReference type="SAM" id="MobiDB-lite"/>
    </source>
</evidence>
<protein>
    <submittedName>
        <fullName evidence="2">Uncharacterized protein</fullName>
    </submittedName>
</protein>
<sequence length="135" mass="15315">MAAQQDLLYSSSEEKILNAPDEIPHTESLISTHQGEDRTAPATRGDIKTLMHNIRAFFNADLNIKREDITGVTARVQATEDSIHSITQQQTSTKEQMQQLLAANKAMQIRLDTTETQKPQNKRHNKQFVTKNCRI</sequence>
<dbReference type="EMBL" id="OW240913">
    <property type="protein sequence ID" value="CAH2250773.1"/>
    <property type="molecule type" value="Genomic_DNA"/>
</dbReference>
<dbReference type="AlphaFoldDB" id="A0AAD1REC4"/>
<name>A0AAD1REC4_PELCU</name>
<keyword evidence="3" id="KW-1185">Reference proteome</keyword>
<dbReference type="Proteomes" id="UP001295444">
    <property type="component" value="Chromosome 02"/>
</dbReference>
<proteinExistence type="predicted"/>
<evidence type="ECO:0000313" key="2">
    <source>
        <dbReference type="EMBL" id="CAH2250773.1"/>
    </source>
</evidence>
<feature type="region of interest" description="Disordered" evidence="1">
    <location>
        <begin position="113"/>
        <end position="135"/>
    </location>
</feature>
<organism evidence="2 3">
    <name type="scientific">Pelobates cultripes</name>
    <name type="common">Western spadefoot toad</name>
    <dbReference type="NCBI Taxonomy" id="61616"/>
    <lineage>
        <taxon>Eukaryota</taxon>
        <taxon>Metazoa</taxon>
        <taxon>Chordata</taxon>
        <taxon>Craniata</taxon>
        <taxon>Vertebrata</taxon>
        <taxon>Euteleostomi</taxon>
        <taxon>Amphibia</taxon>
        <taxon>Batrachia</taxon>
        <taxon>Anura</taxon>
        <taxon>Pelobatoidea</taxon>
        <taxon>Pelobatidae</taxon>
        <taxon>Pelobates</taxon>
    </lineage>
</organism>
<gene>
    <name evidence="2" type="ORF">PECUL_23A047899</name>
</gene>
<reference evidence="2" key="1">
    <citation type="submission" date="2022-03" db="EMBL/GenBank/DDBJ databases">
        <authorList>
            <person name="Alioto T."/>
            <person name="Alioto T."/>
            <person name="Gomez Garrido J."/>
        </authorList>
    </citation>
    <scope>NUCLEOTIDE SEQUENCE</scope>
</reference>
<evidence type="ECO:0000313" key="3">
    <source>
        <dbReference type="Proteomes" id="UP001295444"/>
    </source>
</evidence>
<accession>A0AAD1REC4</accession>